<proteinExistence type="predicted"/>
<dbReference type="InParanoid" id="A0A2K3CZM0"/>
<evidence type="ECO:0000313" key="3">
    <source>
        <dbReference type="EMBL" id="PNW73701.1"/>
    </source>
</evidence>
<evidence type="ECO:0000259" key="2">
    <source>
        <dbReference type="Pfam" id="PF00350"/>
    </source>
</evidence>
<dbReference type="KEGG" id="cre:CHLRE_13g569100v5"/>
<sequence length="201" mass="21496">MAAPEQTQKTKSDELLEGQRKIERLLARARSLVATCGEPGDAHIAVARGLLDARSRDDEVTVAVVGLMKCGKSSLLSALCGTNLMPMDIPASTACVVRIVHEASAVVPSMVETTADGAILLAITGEAAIHNRLKELNAAGRANEHAGGTTEEIRVRLPALEHWRSDAPYRLVLLDTPGPNEREQGIWGSSSGPIPRPRWQP</sequence>
<accession>A0A2K3CZM0</accession>
<feature type="region of interest" description="Disordered" evidence="1">
    <location>
        <begin position="175"/>
        <end position="201"/>
    </location>
</feature>
<keyword evidence="4" id="KW-1185">Reference proteome</keyword>
<protein>
    <recommendedName>
        <fullName evidence="2">Dynamin N-terminal domain-containing protein</fullName>
    </recommendedName>
</protein>
<organism evidence="3 4">
    <name type="scientific">Chlamydomonas reinhardtii</name>
    <name type="common">Chlamydomonas smithii</name>
    <dbReference type="NCBI Taxonomy" id="3055"/>
    <lineage>
        <taxon>Eukaryota</taxon>
        <taxon>Viridiplantae</taxon>
        <taxon>Chlorophyta</taxon>
        <taxon>core chlorophytes</taxon>
        <taxon>Chlorophyceae</taxon>
        <taxon>CS clade</taxon>
        <taxon>Chlamydomonadales</taxon>
        <taxon>Chlamydomonadaceae</taxon>
        <taxon>Chlamydomonas</taxon>
    </lineage>
</organism>
<dbReference type="InterPro" id="IPR027417">
    <property type="entry name" value="P-loop_NTPase"/>
</dbReference>
<reference evidence="3 4" key="1">
    <citation type="journal article" date="2007" name="Science">
        <title>The Chlamydomonas genome reveals the evolution of key animal and plant functions.</title>
        <authorList>
            <person name="Merchant S.S."/>
            <person name="Prochnik S.E."/>
            <person name="Vallon O."/>
            <person name="Harris E.H."/>
            <person name="Karpowicz S.J."/>
            <person name="Witman G.B."/>
            <person name="Terry A."/>
            <person name="Salamov A."/>
            <person name="Fritz-Laylin L.K."/>
            <person name="Marechal-Drouard L."/>
            <person name="Marshall W.F."/>
            <person name="Qu L.H."/>
            <person name="Nelson D.R."/>
            <person name="Sanderfoot A.A."/>
            <person name="Spalding M.H."/>
            <person name="Kapitonov V.V."/>
            <person name="Ren Q."/>
            <person name="Ferris P."/>
            <person name="Lindquist E."/>
            <person name="Shapiro H."/>
            <person name="Lucas S.M."/>
            <person name="Grimwood J."/>
            <person name="Schmutz J."/>
            <person name="Cardol P."/>
            <person name="Cerutti H."/>
            <person name="Chanfreau G."/>
            <person name="Chen C.L."/>
            <person name="Cognat V."/>
            <person name="Croft M.T."/>
            <person name="Dent R."/>
            <person name="Dutcher S."/>
            <person name="Fernandez E."/>
            <person name="Fukuzawa H."/>
            <person name="Gonzalez-Ballester D."/>
            <person name="Gonzalez-Halphen D."/>
            <person name="Hallmann A."/>
            <person name="Hanikenne M."/>
            <person name="Hippler M."/>
            <person name="Inwood W."/>
            <person name="Jabbari K."/>
            <person name="Kalanon M."/>
            <person name="Kuras R."/>
            <person name="Lefebvre P.A."/>
            <person name="Lemaire S.D."/>
            <person name="Lobanov A.V."/>
            <person name="Lohr M."/>
            <person name="Manuell A."/>
            <person name="Meier I."/>
            <person name="Mets L."/>
            <person name="Mittag M."/>
            <person name="Mittelmeier T."/>
            <person name="Moroney J.V."/>
            <person name="Moseley J."/>
            <person name="Napoli C."/>
            <person name="Nedelcu A.M."/>
            <person name="Niyogi K."/>
            <person name="Novoselov S.V."/>
            <person name="Paulsen I.T."/>
            <person name="Pazour G."/>
            <person name="Purton S."/>
            <person name="Ral J.P."/>
            <person name="Riano-Pachon D.M."/>
            <person name="Riekhof W."/>
            <person name="Rymarquis L."/>
            <person name="Schroda M."/>
            <person name="Stern D."/>
            <person name="Umen J."/>
            <person name="Willows R."/>
            <person name="Wilson N."/>
            <person name="Zimmer S.L."/>
            <person name="Allmer J."/>
            <person name="Balk J."/>
            <person name="Bisova K."/>
            <person name="Chen C.J."/>
            <person name="Elias M."/>
            <person name="Gendler K."/>
            <person name="Hauser C."/>
            <person name="Lamb M.R."/>
            <person name="Ledford H."/>
            <person name="Long J.C."/>
            <person name="Minagawa J."/>
            <person name="Page M.D."/>
            <person name="Pan J."/>
            <person name="Pootakham W."/>
            <person name="Roje S."/>
            <person name="Rose A."/>
            <person name="Stahlberg E."/>
            <person name="Terauchi A.M."/>
            <person name="Yang P."/>
            <person name="Ball S."/>
            <person name="Bowler C."/>
            <person name="Dieckmann C.L."/>
            <person name="Gladyshev V.N."/>
            <person name="Green P."/>
            <person name="Jorgensen R."/>
            <person name="Mayfield S."/>
            <person name="Mueller-Roeber B."/>
            <person name="Rajamani S."/>
            <person name="Sayre R.T."/>
            <person name="Brokstein P."/>
            <person name="Dubchak I."/>
            <person name="Goodstein D."/>
            <person name="Hornick L."/>
            <person name="Huang Y.W."/>
            <person name="Jhaveri J."/>
            <person name="Luo Y."/>
            <person name="Martinez D."/>
            <person name="Ngau W.C."/>
            <person name="Otillar B."/>
            <person name="Poliakov A."/>
            <person name="Porter A."/>
            <person name="Szajkowski L."/>
            <person name="Werner G."/>
            <person name="Zhou K."/>
            <person name="Grigoriev I.V."/>
            <person name="Rokhsar D.S."/>
            <person name="Grossman A.R."/>
        </authorList>
    </citation>
    <scope>NUCLEOTIDE SEQUENCE [LARGE SCALE GENOMIC DNA]</scope>
    <source>
        <strain evidence="4">CC-503</strain>
    </source>
</reference>
<dbReference type="PaxDb" id="3055-EDP08969"/>
<dbReference type="GeneID" id="5719104"/>
<evidence type="ECO:0000313" key="4">
    <source>
        <dbReference type="Proteomes" id="UP000006906"/>
    </source>
</evidence>
<dbReference type="EMBL" id="CM008974">
    <property type="protein sequence ID" value="PNW73701.1"/>
    <property type="molecule type" value="Genomic_DNA"/>
</dbReference>
<dbReference type="Pfam" id="PF00350">
    <property type="entry name" value="Dynamin_N"/>
    <property type="match status" value="1"/>
</dbReference>
<dbReference type="Gene3D" id="3.40.50.300">
    <property type="entry name" value="P-loop containing nucleotide triphosphate hydrolases"/>
    <property type="match status" value="1"/>
</dbReference>
<dbReference type="ExpressionAtlas" id="A0A2K3CZM0">
    <property type="expression patterns" value="differential"/>
</dbReference>
<dbReference type="Proteomes" id="UP000006906">
    <property type="component" value="Chromosome 13"/>
</dbReference>
<evidence type="ECO:0000256" key="1">
    <source>
        <dbReference type="SAM" id="MobiDB-lite"/>
    </source>
</evidence>
<dbReference type="InterPro" id="IPR045063">
    <property type="entry name" value="Dynamin_N"/>
</dbReference>
<dbReference type="Gramene" id="PNW73701">
    <property type="protein sequence ID" value="PNW73701"/>
    <property type="gene ID" value="CHLRE_13g569100v5"/>
</dbReference>
<name>A0A2K3CZM0_CHLRE</name>
<dbReference type="SUPFAM" id="SSF52540">
    <property type="entry name" value="P-loop containing nucleoside triphosphate hydrolases"/>
    <property type="match status" value="1"/>
</dbReference>
<dbReference type="AlphaFoldDB" id="A0A2K3CZM0"/>
<dbReference type="RefSeq" id="XP_042917316.1">
    <property type="nucleotide sequence ID" value="XM_043069341.1"/>
</dbReference>
<feature type="domain" description="Dynamin N-terminal" evidence="2">
    <location>
        <begin position="62"/>
        <end position="184"/>
    </location>
</feature>
<gene>
    <name evidence="3" type="ORF">CHLRE_13g569100v5</name>
</gene>